<reference evidence="2 3" key="1">
    <citation type="journal article" date="2016" name="Nat. Commun.">
        <title>Thousands of microbial genomes shed light on interconnected biogeochemical processes in an aquifer system.</title>
        <authorList>
            <person name="Anantharaman K."/>
            <person name="Brown C.T."/>
            <person name="Hug L.A."/>
            <person name="Sharon I."/>
            <person name="Castelle C.J."/>
            <person name="Probst A.J."/>
            <person name="Thomas B.C."/>
            <person name="Singh A."/>
            <person name="Wilkins M.J."/>
            <person name="Karaoz U."/>
            <person name="Brodie E.L."/>
            <person name="Williams K.H."/>
            <person name="Hubbard S.S."/>
            <person name="Banfield J.F."/>
        </authorList>
    </citation>
    <scope>NUCLEOTIDE SEQUENCE [LARGE SCALE GENOMIC DNA]</scope>
</reference>
<dbReference type="InterPro" id="IPR012337">
    <property type="entry name" value="RNaseH-like_sf"/>
</dbReference>
<evidence type="ECO:0000259" key="1">
    <source>
        <dbReference type="PROSITE" id="PS50879"/>
    </source>
</evidence>
<dbReference type="CDD" id="cd09279">
    <property type="entry name" value="RNase_HI_like"/>
    <property type="match status" value="1"/>
</dbReference>
<gene>
    <name evidence="2" type="ORF">A2837_02770</name>
</gene>
<organism evidence="2 3">
    <name type="scientific">Candidatus Kaiserbacteria bacterium RIFCSPHIGHO2_01_FULL_46_22</name>
    <dbReference type="NCBI Taxonomy" id="1798475"/>
    <lineage>
        <taxon>Bacteria</taxon>
        <taxon>Candidatus Kaiseribacteriota</taxon>
    </lineage>
</organism>
<dbReference type="PANTHER" id="PTHR47723">
    <property type="entry name" value="OS05G0353850 PROTEIN"/>
    <property type="match status" value="1"/>
</dbReference>
<dbReference type="Proteomes" id="UP000176322">
    <property type="component" value="Unassembled WGS sequence"/>
</dbReference>
<dbReference type="AlphaFoldDB" id="A0A1F6BWV8"/>
<dbReference type="Pfam" id="PF13456">
    <property type="entry name" value="RVT_3"/>
    <property type="match status" value="1"/>
</dbReference>
<name>A0A1F6BWV8_9BACT</name>
<dbReference type="SUPFAM" id="SSF53098">
    <property type="entry name" value="Ribonuclease H-like"/>
    <property type="match status" value="1"/>
</dbReference>
<comment type="caution">
    <text evidence="2">The sequence shown here is derived from an EMBL/GenBank/DDBJ whole genome shotgun (WGS) entry which is preliminary data.</text>
</comment>
<dbReference type="STRING" id="1798475.A2837_02770"/>
<dbReference type="Gene3D" id="3.30.420.10">
    <property type="entry name" value="Ribonuclease H-like superfamily/Ribonuclease H"/>
    <property type="match status" value="1"/>
</dbReference>
<dbReference type="InterPro" id="IPR053151">
    <property type="entry name" value="RNase_H-like"/>
</dbReference>
<sequence length="139" mass="15676">MSMKKITVWSDGGARGNPGPAAIGVVIKEGENLLEEISEAIGDATNNIAEYTAVLRGLEVLRSRFGAETKELEIEWKLDSELVERQLAGAYKIKNPGLRELYLQIQDLRVHFPQLNFVHVRREFNKEADRLVNEALDKD</sequence>
<protein>
    <recommendedName>
        <fullName evidence="1">RNase H type-1 domain-containing protein</fullName>
    </recommendedName>
</protein>
<dbReference type="InterPro" id="IPR002156">
    <property type="entry name" value="RNaseH_domain"/>
</dbReference>
<proteinExistence type="predicted"/>
<dbReference type="GO" id="GO:0003676">
    <property type="term" value="F:nucleic acid binding"/>
    <property type="evidence" value="ECO:0007669"/>
    <property type="project" value="InterPro"/>
</dbReference>
<feature type="domain" description="RNase H type-1" evidence="1">
    <location>
        <begin position="2"/>
        <end position="137"/>
    </location>
</feature>
<dbReference type="EMBL" id="MFKO01000008">
    <property type="protein sequence ID" value="OGG41411.1"/>
    <property type="molecule type" value="Genomic_DNA"/>
</dbReference>
<dbReference type="InterPro" id="IPR036397">
    <property type="entry name" value="RNaseH_sf"/>
</dbReference>
<dbReference type="GO" id="GO:0004523">
    <property type="term" value="F:RNA-DNA hybrid ribonuclease activity"/>
    <property type="evidence" value="ECO:0007669"/>
    <property type="project" value="InterPro"/>
</dbReference>
<evidence type="ECO:0000313" key="3">
    <source>
        <dbReference type="Proteomes" id="UP000176322"/>
    </source>
</evidence>
<evidence type="ECO:0000313" key="2">
    <source>
        <dbReference type="EMBL" id="OGG41411.1"/>
    </source>
</evidence>
<accession>A0A1F6BWV8</accession>
<dbReference type="PROSITE" id="PS50879">
    <property type="entry name" value="RNASE_H_1"/>
    <property type="match status" value="1"/>
</dbReference>
<dbReference type="PANTHER" id="PTHR47723:SF19">
    <property type="entry name" value="POLYNUCLEOTIDYL TRANSFERASE, RIBONUCLEASE H-LIKE SUPERFAMILY PROTEIN"/>
    <property type="match status" value="1"/>
</dbReference>